<reference evidence="3" key="1">
    <citation type="submission" date="2007-09" db="EMBL/GenBank/DDBJ databases">
        <title>Complete genome sequence of Rickettsia canadensis.</title>
        <authorList>
            <person name="Madan A."/>
            <person name="Fahey J."/>
            <person name="Helton E."/>
            <person name="Ketteman M."/>
            <person name="Madan A."/>
            <person name="Rodrigues S."/>
            <person name="Sanchez A."/>
            <person name="Whiting M."/>
            <person name="Dasch G."/>
            <person name="Eremeeva M."/>
        </authorList>
    </citation>
    <scope>NUCLEOTIDE SEQUENCE [LARGE SCALE GENOMIC DNA]</scope>
    <source>
        <strain evidence="3">McKiel</strain>
    </source>
</reference>
<evidence type="ECO:0000256" key="1">
    <source>
        <dbReference type="SAM" id="MobiDB-lite"/>
    </source>
</evidence>
<dbReference type="EMBL" id="CP000409">
    <property type="protein sequence ID" value="ABV73751.1"/>
    <property type="molecule type" value="Genomic_DNA"/>
</dbReference>
<dbReference type="Proteomes" id="UP000007056">
    <property type="component" value="Chromosome"/>
</dbReference>
<dbReference type="HOGENOM" id="CLU_2901352_0_0_5"/>
<sequence length="62" mass="6514">MEVLLPVTQDKVTVDTGRELNRLIRLVSDEHGVVLLNNNGDGGGNATNSDPGDNGGSSHKDD</sequence>
<feature type="region of interest" description="Disordered" evidence="1">
    <location>
        <begin position="37"/>
        <end position="62"/>
    </location>
</feature>
<protein>
    <submittedName>
        <fullName evidence="2">Uncharacterized protein</fullName>
    </submittedName>
</protein>
<name>A8EZG8_RICCK</name>
<dbReference type="RefSeq" id="WP_012148946.1">
    <property type="nucleotide sequence ID" value="NC_009879.1"/>
</dbReference>
<evidence type="ECO:0000313" key="2">
    <source>
        <dbReference type="EMBL" id="ABV73751.1"/>
    </source>
</evidence>
<proteinExistence type="predicted"/>
<accession>A8EZG8</accession>
<dbReference type="KEGG" id="rcm:A1E_04125"/>
<evidence type="ECO:0000313" key="3">
    <source>
        <dbReference type="Proteomes" id="UP000007056"/>
    </source>
</evidence>
<gene>
    <name evidence="2" type="ordered locus">A1E_04125</name>
</gene>
<dbReference type="AlphaFoldDB" id="A8EZG8"/>
<organism evidence="2 3">
    <name type="scientific">Rickettsia canadensis (strain McKiel)</name>
    <dbReference type="NCBI Taxonomy" id="293613"/>
    <lineage>
        <taxon>Bacteria</taxon>
        <taxon>Pseudomonadati</taxon>
        <taxon>Pseudomonadota</taxon>
        <taxon>Alphaproteobacteria</taxon>
        <taxon>Rickettsiales</taxon>
        <taxon>Rickettsiaceae</taxon>
        <taxon>Rickettsieae</taxon>
        <taxon>Rickettsia</taxon>
        <taxon>belli group</taxon>
    </lineage>
</organism>